<dbReference type="Proteomes" id="UP000757232">
    <property type="component" value="Unassembled WGS sequence"/>
</dbReference>
<dbReference type="EMBL" id="LNZH02000208">
    <property type="protein sequence ID" value="OCB85587.1"/>
    <property type="molecule type" value="Genomic_DNA"/>
</dbReference>
<accession>A0A9Q5HT97</accession>
<evidence type="ECO:0000256" key="1">
    <source>
        <dbReference type="SAM" id="Phobius"/>
    </source>
</evidence>
<keyword evidence="1" id="KW-0812">Transmembrane</keyword>
<proteinExistence type="predicted"/>
<keyword evidence="1" id="KW-0472">Membrane</keyword>
<feature type="transmembrane region" description="Helical" evidence="1">
    <location>
        <begin position="43"/>
        <end position="64"/>
    </location>
</feature>
<organism evidence="2 3">
    <name type="scientific">Sanghuangporus baumii</name>
    <name type="common">Phellinus baumii</name>
    <dbReference type="NCBI Taxonomy" id="108892"/>
    <lineage>
        <taxon>Eukaryota</taxon>
        <taxon>Fungi</taxon>
        <taxon>Dikarya</taxon>
        <taxon>Basidiomycota</taxon>
        <taxon>Agaricomycotina</taxon>
        <taxon>Agaricomycetes</taxon>
        <taxon>Hymenochaetales</taxon>
        <taxon>Hymenochaetaceae</taxon>
        <taxon>Sanghuangporus</taxon>
    </lineage>
</organism>
<comment type="caution">
    <text evidence="2">The sequence shown here is derived from an EMBL/GenBank/DDBJ whole genome shotgun (WGS) entry which is preliminary data.</text>
</comment>
<dbReference type="AlphaFoldDB" id="A0A9Q5HT97"/>
<evidence type="ECO:0008006" key="4">
    <source>
        <dbReference type="Google" id="ProtNLM"/>
    </source>
</evidence>
<reference evidence="2" key="1">
    <citation type="submission" date="2016-06" db="EMBL/GenBank/DDBJ databases">
        <title>Draft Genome sequence of the fungus Inonotus baumii.</title>
        <authorList>
            <person name="Zhu H."/>
            <person name="Lin W."/>
        </authorList>
    </citation>
    <scope>NUCLEOTIDE SEQUENCE</scope>
    <source>
        <strain evidence="2">821</strain>
    </source>
</reference>
<keyword evidence="3" id="KW-1185">Reference proteome</keyword>
<name>A0A9Q5HT97_SANBA</name>
<evidence type="ECO:0000313" key="2">
    <source>
        <dbReference type="EMBL" id="OCB85587.1"/>
    </source>
</evidence>
<sequence>MGYSSVGKTRLKVFGLLCVINTVVLALSSRVNQFLDFFFMADLFPFILSIITLVSLSVVLLLDFAMYNPFTSRPPFEIGFLTILSILWLASNAFSTSRWRFVPLSCGSIPDDFSAERTWCRDLQALKAFVWIEWVIRASCFFTYDIVR</sequence>
<dbReference type="OrthoDB" id="2793550at2759"/>
<protein>
    <recommendedName>
        <fullName evidence="4">MARVEL domain-containing protein</fullName>
    </recommendedName>
</protein>
<feature type="transmembrane region" description="Helical" evidence="1">
    <location>
        <begin position="12"/>
        <end position="31"/>
    </location>
</feature>
<gene>
    <name evidence="2" type="ORF">A7U60_g7235</name>
</gene>
<keyword evidence="1" id="KW-1133">Transmembrane helix</keyword>
<evidence type="ECO:0000313" key="3">
    <source>
        <dbReference type="Proteomes" id="UP000757232"/>
    </source>
</evidence>